<dbReference type="Proteomes" id="UP000281738">
    <property type="component" value="Unassembled WGS sequence"/>
</dbReference>
<gene>
    <name evidence="18" type="ORF">EDD33_1952</name>
</gene>
<feature type="domain" description="ABC transporter" evidence="17">
    <location>
        <begin position="445"/>
        <end position="750"/>
    </location>
</feature>
<dbReference type="RefSeq" id="WP_123390455.1">
    <property type="nucleotide sequence ID" value="NZ_RKHO01000001.1"/>
</dbReference>
<dbReference type="AlphaFoldDB" id="A0A3N2CUA9"/>
<keyword evidence="10" id="KW-0067">ATP-binding</keyword>
<evidence type="ECO:0000313" key="18">
    <source>
        <dbReference type="EMBL" id="ROR91091.1"/>
    </source>
</evidence>
<dbReference type="GO" id="GO:0008270">
    <property type="term" value="F:zinc ion binding"/>
    <property type="evidence" value="ECO:0007669"/>
    <property type="project" value="UniProtKB-KW"/>
</dbReference>
<reference evidence="18 19" key="1">
    <citation type="submission" date="2018-11" db="EMBL/GenBank/DDBJ databases">
        <title>Sequencing the genomes of 1000 actinobacteria strains.</title>
        <authorList>
            <person name="Klenk H.-P."/>
        </authorList>
    </citation>
    <scope>NUCLEOTIDE SEQUENCE [LARGE SCALE GENOMIC DNA]</scope>
    <source>
        <strain evidence="18 19">DSM 12652</strain>
    </source>
</reference>
<proteinExistence type="inferred from homology"/>
<evidence type="ECO:0000256" key="8">
    <source>
        <dbReference type="ARBA" id="ARBA00022771"/>
    </source>
</evidence>
<evidence type="ECO:0000256" key="4">
    <source>
        <dbReference type="ARBA" id="ARBA00022737"/>
    </source>
</evidence>
<keyword evidence="4" id="KW-0677">Repeat</keyword>
<accession>A0A3N2CUA9</accession>
<evidence type="ECO:0000256" key="11">
    <source>
        <dbReference type="ARBA" id="ARBA00022881"/>
    </source>
</evidence>
<comment type="similarity">
    <text evidence="14">Belongs to the ABC transporter superfamily. UvrA family.</text>
</comment>
<comment type="caution">
    <text evidence="18">The sequence shown here is derived from an EMBL/GenBank/DDBJ whole genome shotgun (WGS) entry which is preliminary data.</text>
</comment>
<evidence type="ECO:0000259" key="17">
    <source>
        <dbReference type="PROSITE" id="PS50893"/>
    </source>
</evidence>
<evidence type="ECO:0000256" key="3">
    <source>
        <dbReference type="ARBA" id="ARBA00022723"/>
    </source>
</evidence>
<keyword evidence="2" id="KW-0963">Cytoplasm</keyword>
<evidence type="ECO:0000256" key="15">
    <source>
        <dbReference type="ARBA" id="ARBA00039316"/>
    </source>
</evidence>
<evidence type="ECO:0000256" key="1">
    <source>
        <dbReference type="ARBA" id="ARBA00004496"/>
    </source>
</evidence>
<dbReference type="EMBL" id="RKHO01000001">
    <property type="protein sequence ID" value="ROR91091.1"/>
    <property type="molecule type" value="Genomic_DNA"/>
</dbReference>
<dbReference type="Gene3D" id="1.10.8.280">
    <property type="entry name" value="ABC transporter ATPase domain-like"/>
    <property type="match status" value="1"/>
</dbReference>
<dbReference type="Pfam" id="PF17755">
    <property type="entry name" value="UvrA_DNA-bind"/>
    <property type="match status" value="1"/>
</dbReference>
<dbReference type="Gene3D" id="3.40.50.300">
    <property type="entry name" value="P-loop containing nucleotide triphosphate hydrolases"/>
    <property type="match status" value="3"/>
</dbReference>
<keyword evidence="9" id="KW-0862">Zinc</keyword>
<dbReference type="GO" id="GO:0004518">
    <property type="term" value="F:nuclease activity"/>
    <property type="evidence" value="ECO:0007669"/>
    <property type="project" value="UniProtKB-KW"/>
</dbReference>
<dbReference type="GO" id="GO:0005524">
    <property type="term" value="F:ATP binding"/>
    <property type="evidence" value="ECO:0007669"/>
    <property type="project" value="UniProtKB-KW"/>
</dbReference>
<keyword evidence="3" id="KW-0479">Metal-binding</keyword>
<dbReference type="InterPro" id="IPR027417">
    <property type="entry name" value="P-loop_NTPase"/>
</dbReference>
<dbReference type="GO" id="GO:0006281">
    <property type="term" value="P:DNA repair"/>
    <property type="evidence" value="ECO:0007669"/>
    <property type="project" value="UniProtKB-KW"/>
</dbReference>
<keyword evidence="5" id="KW-0547">Nucleotide-binding</keyword>
<keyword evidence="7" id="KW-0228">DNA excision</keyword>
<dbReference type="PANTHER" id="PTHR43152">
    <property type="entry name" value="UVRABC SYSTEM PROTEIN A"/>
    <property type="match status" value="1"/>
</dbReference>
<dbReference type="GO" id="GO:0005737">
    <property type="term" value="C:cytoplasm"/>
    <property type="evidence" value="ECO:0007669"/>
    <property type="project" value="UniProtKB-SubCell"/>
</dbReference>
<dbReference type="PROSITE" id="PS00211">
    <property type="entry name" value="ABC_TRANSPORTER_1"/>
    <property type="match status" value="1"/>
</dbReference>
<organism evidence="18 19">
    <name type="scientific">Nocardioides aurantiacus</name>
    <dbReference type="NCBI Taxonomy" id="86796"/>
    <lineage>
        <taxon>Bacteria</taxon>
        <taxon>Bacillati</taxon>
        <taxon>Actinomycetota</taxon>
        <taxon>Actinomycetes</taxon>
        <taxon>Propionibacteriales</taxon>
        <taxon>Nocardioidaceae</taxon>
        <taxon>Nocardioides</taxon>
    </lineage>
</organism>
<evidence type="ECO:0000256" key="12">
    <source>
        <dbReference type="ARBA" id="ARBA00023125"/>
    </source>
</evidence>
<evidence type="ECO:0000256" key="7">
    <source>
        <dbReference type="ARBA" id="ARBA00022769"/>
    </source>
</evidence>
<keyword evidence="11" id="KW-0267">Excision nuclease</keyword>
<comment type="subcellular location">
    <subcellularLocation>
        <location evidence="1">Cytoplasm</location>
    </subcellularLocation>
</comment>
<evidence type="ECO:0000256" key="2">
    <source>
        <dbReference type="ARBA" id="ARBA00022490"/>
    </source>
</evidence>
<dbReference type="PROSITE" id="PS50893">
    <property type="entry name" value="ABC_TRANSPORTER_2"/>
    <property type="match status" value="1"/>
</dbReference>
<evidence type="ECO:0000256" key="16">
    <source>
        <dbReference type="ARBA" id="ARBA00042156"/>
    </source>
</evidence>
<evidence type="ECO:0000256" key="14">
    <source>
        <dbReference type="ARBA" id="ARBA00038000"/>
    </source>
</evidence>
<name>A0A3N2CUA9_9ACTN</name>
<dbReference type="PANTHER" id="PTHR43152:SF2">
    <property type="entry name" value="DRUG RESISTANCE ABC TRANSPORTER"/>
    <property type="match status" value="1"/>
</dbReference>
<protein>
    <recommendedName>
        <fullName evidence="15">UvrABC system protein A</fullName>
    </recommendedName>
    <alternativeName>
        <fullName evidence="16">Excinuclease ABC subunit A</fullName>
    </alternativeName>
</protein>
<dbReference type="SUPFAM" id="SSF52540">
    <property type="entry name" value="P-loop containing nucleoside triphosphate hydrolases"/>
    <property type="match status" value="2"/>
</dbReference>
<keyword evidence="8" id="KW-0863">Zinc-finger</keyword>
<evidence type="ECO:0000313" key="19">
    <source>
        <dbReference type="Proteomes" id="UP000281738"/>
    </source>
</evidence>
<dbReference type="OrthoDB" id="9809851at2"/>
<sequence>MTLRSAAQDRLIRVRGARTNNLKGIDLDIPKRSLVVFTGVSGSGKSSLAFDTVAAESQRLLAATFPASVQNLVPQPPRPDVVHLEHLTAAIVVNQAPMIGNSRSTVGTATDATPRLRSLFAHHGTPAVAGPQALSFNDPAGMCPECSGSGEQADLDLDLIIDRSRSLNQGAITFPNFAVDSLFWKVYARSGHFANDRPVQDYTAADLAMLLTGTGPNVETGSYPMAYEGVLTKIRRLYLSRSLDALPARIRDALQRCARVQDCAACGGSRLNNAARGCHIAGMSIADVTAMSAVELGAWLTRLDLPPSTRPVMQQLVSIGANMERLGLGYLRLDRPTATLSGGEAQRIRTVTHLDSPLCELTYVFDEPTAGLHPHDTARLIELLCRLRDRGNHVLVVEHHPDVIAAADHIVDLGPGAGHRGGEIVFAGTPAQLMRADTVTAQHLNRTRSLRENVRTPIGQIRVEHTTRNNLRGLSLDIPLGVLVAVTGVAGAGKTSLLDSLPRTEEIAHLDQTPIRGSRRSTPATYSGVMDHIRKQFATANHVSPTLFSPNSTGGCQDCTGLGVTFTTTPTGETLTTRCQTCEGRRFTADVLTHTLDGHTIADVLDLSIDQARDLFTDVAAIITTLDRLHRVGLGYLTLGQPLSQLSGGERQRLRLAIEMGRTAPIYVLDEPTNGLHPADIDTLVDLLDELIDDGTTVIVAEHNRDLIARADWVIDLGPDAGQNGGDIVFQGTPCDLMSATTHTGRALKHTHQTPTTQDTN</sequence>
<evidence type="ECO:0000256" key="6">
    <source>
        <dbReference type="ARBA" id="ARBA00022763"/>
    </source>
</evidence>
<evidence type="ECO:0000256" key="10">
    <source>
        <dbReference type="ARBA" id="ARBA00022840"/>
    </source>
</evidence>
<evidence type="ECO:0000256" key="9">
    <source>
        <dbReference type="ARBA" id="ARBA00022833"/>
    </source>
</evidence>
<dbReference type="InterPro" id="IPR041552">
    <property type="entry name" value="UvrA_DNA-bd"/>
</dbReference>
<dbReference type="InterPro" id="IPR003439">
    <property type="entry name" value="ABC_transporter-like_ATP-bd"/>
</dbReference>
<keyword evidence="12" id="KW-0238">DNA-binding</keyword>
<keyword evidence="19" id="KW-1185">Reference proteome</keyword>
<keyword evidence="6" id="KW-0227">DNA damage</keyword>
<dbReference type="GO" id="GO:0016887">
    <property type="term" value="F:ATP hydrolysis activity"/>
    <property type="evidence" value="ECO:0007669"/>
    <property type="project" value="InterPro"/>
</dbReference>
<evidence type="ECO:0000256" key="5">
    <source>
        <dbReference type="ARBA" id="ARBA00022741"/>
    </source>
</evidence>
<dbReference type="GO" id="GO:0003677">
    <property type="term" value="F:DNA binding"/>
    <property type="evidence" value="ECO:0007669"/>
    <property type="project" value="UniProtKB-KW"/>
</dbReference>
<dbReference type="Pfam" id="PF00005">
    <property type="entry name" value="ABC_tran"/>
    <property type="match status" value="1"/>
</dbReference>
<dbReference type="Gene3D" id="1.20.1580.10">
    <property type="entry name" value="ABC transporter ATPase like domain"/>
    <property type="match status" value="2"/>
</dbReference>
<evidence type="ECO:0000256" key="13">
    <source>
        <dbReference type="ARBA" id="ARBA00023204"/>
    </source>
</evidence>
<keyword evidence="13" id="KW-0234">DNA repair</keyword>
<dbReference type="InterPro" id="IPR017871">
    <property type="entry name" value="ABC_transporter-like_CS"/>
</dbReference>